<dbReference type="Gene3D" id="3.40.630.30">
    <property type="match status" value="1"/>
</dbReference>
<protein>
    <recommendedName>
        <fullName evidence="3">N-acetyltransferase domain-containing protein</fullName>
    </recommendedName>
</protein>
<dbReference type="Proteomes" id="UP000799767">
    <property type="component" value="Unassembled WGS sequence"/>
</dbReference>
<evidence type="ECO:0008006" key="3">
    <source>
        <dbReference type="Google" id="ProtNLM"/>
    </source>
</evidence>
<dbReference type="EMBL" id="MU001631">
    <property type="protein sequence ID" value="KAF2487692.1"/>
    <property type="molecule type" value="Genomic_DNA"/>
</dbReference>
<evidence type="ECO:0000313" key="1">
    <source>
        <dbReference type="EMBL" id="KAF2487692.1"/>
    </source>
</evidence>
<sequence length="261" mass="29510">MSHNATFRVAGPSEDETLARILYNSFRLNWDVNWWQQLSDSLAAVSPTRPSSPEQLTASQKARLQFYRSFISAVRLVGGIITVAVLPAADSATVSSLPIVILCWLPPGVHLTTYAIIRSGLLLSILRLGHLMGTWNLLYFEHKISQLYDRTLRPLGYKSRHDGAFVQIIGKTPTPASKGVAVELLRWQIQQHKQANRHVTGPLPVFLDTTGDYQQRAYERIGFRELGRQRLRIAINEEGLKCSTHSDFFQRVLFLDARDVE</sequence>
<dbReference type="OrthoDB" id="2832510at2759"/>
<accession>A0A6A6Q5X6</accession>
<dbReference type="GeneID" id="54477405"/>
<evidence type="ECO:0000313" key="2">
    <source>
        <dbReference type="Proteomes" id="UP000799767"/>
    </source>
</evidence>
<dbReference type="AlphaFoldDB" id="A0A6A6Q5X6"/>
<gene>
    <name evidence="1" type="ORF">BDY17DRAFT_320213</name>
</gene>
<keyword evidence="2" id="KW-1185">Reference proteome</keyword>
<proteinExistence type="predicted"/>
<name>A0A6A6Q5X6_9PEZI</name>
<dbReference type="RefSeq" id="XP_033594261.1">
    <property type="nucleotide sequence ID" value="XM_033736403.1"/>
</dbReference>
<organism evidence="1 2">
    <name type="scientific">Neohortaea acidophila</name>
    <dbReference type="NCBI Taxonomy" id="245834"/>
    <lineage>
        <taxon>Eukaryota</taxon>
        <taxon>Fungi</taxon>
        <taxon>Dikarya</taxon>
        <taxon>Ascomycota</taxon>
        <taxon>Pezizomycotina</taxon>
        <taxon>Dothideomycetes</taxon>
        <taxon>Dothideomycetidae</taxon>
        <taxon>Mycosphaerellales</taxon>
        <taxon>Teratosphaeriaceae</taxon>
        <taxon>Neohortaea</taxon>
    </lineage>
</organism>
<reference evidence="1" key="1">
    <citation type="journal article" date="2020" name="Stud. Mycol.">
        <title>101 Dothideomycetes genomes: a test case for predicting lifestyles and emergence of pathogens.</title>
        <authorList>
            <person name="Haridas S."/>
            <person name="Albert R."/>
            <person name="Binder M."/>
            <person name="Bloem J."/>
            <person name="Labutti K."/>
            <person name="Salamov A."/>
            <person name="Andreopoulos B."/>
            <person name="Baker S."/>
            <person name="Barry K."/>
            <person name="Bills G."/>
            <person name="Bluhm B."/>
            <person name="Cannon C."/>
            <person name="Castanera R."/>
            <person name="Culley D."/>
            <person name="Daum C."/>
            <person name="Ezra D."/>
            <person name="Gonzalez J."/>
            <person name="Henrissat B."/>
            <person name="Kuo A."/>
            <person name="Liang C."/>
            <person name="Lipzen A."/>
            <person name="Lutzoni F."/>
            <person name="Magnuson J."/>
            <person name="Mondo S."/>
            <person name="Nolan M."/>
            <person name="Ohm R."/>
            <person name="Pangilinan J."/>
            <person name="Park H.-J."/>
            <person name="Ramirez L."/>
            <person name="Alfaro M."/>
            <person name="Sun H."/>
            <person name="Tritt A."/>
            <person name="Yoshinaga Y."/>
            <person name="Zwiers L.-H."/>
            <person name="Turgeon B."/>
            <person name="Goodwin S."/>
            <person name="Spatafora J."/>
            <person name="Crous P."/>
            <person name="Grigoriev I."/>
        </authorList>
    </citation>
    <scope>NUCLEOTIDE SEQUENCE</scope>
    <source>
        <strain evidence="1">CBS 113389</strain>
    </source>
</reference>